<protein>
    <submittedName>
        <fullName evidence="1">Uncharacterized protein</fullName>
    </submittedName>
</protein>
<dbReference type="EMBL" id="QSCO01000050">
    <property type="protein sequence ID" value="RGY02164.1"/>
    <property type="molecule type" value="Genomic_DNA"/>
</dbReference>
<reference evidence="1 2" key="1">
    <citation type="submission" date="2018-08" db="EMBL/GenBank/DDBJ databases">
        <title>A genome reference for cultivated species of the human gut microbiota.</title>
        <authorList>
            <person name="Zou Y."/>
            <person name="Xue W."/>
            <person name="Luo G."/>
        </authorList>
    </citation>
    <scope>NUCLEOTIDE SEQUENCE [LARGE SCALE GENOMIC DNA]</scope>
    <source>
        <strain evidence="1 2">OF03-11</strain>
    </source>
</reference>
<dbReference type="RefSeq" id="WP_118104963.1">
    <property type="nucleotide sequence ID" value="NZ_JADMYR010000069.1"/>
</dbReference>
<sequence length="128" mass="15191">MLPFKLTTFSETYSNYLEYYKYHYGQSKIDEVKRKIQNSNTVKKLFEESRIRRGVLTGKDYVIAMNSITYFMFSKKETIILGALIALRLWNETINSFYYLASEDRLAQITYKIFRNAGIDIQTDVDYD</sequence>
<comment type="caution">
    <text evidence="1">The sequence shown here is derived from an EMBL/GenBank/DDBJ whole genome shotgun (WGS) entry which is preliminary data.</text>
</comment>
<evidence type="ECO:0000313" key="1">
    <source>
        <dbReference type="EMBL" id="RGY02164.1"/>
    </source>
</evidence>
<accession>A0A413I435</accession>
<proteinExistence type="predicted"/>
<dbReference type="Proteomes" id="UP000284434">
    <property type="component" value="Unassembled WGS sequence"/>
</dbReference>
<dbReference type="AlphaFoldDB" id="A0A413I435"/>
<name>A0A413I435_9BACT</name>
<evidence type="ECO:0000313" key="2">
    <source>
        <dbReference type="Proteomes" id="UP000284434"/>
    </source>
</evidence>
<gene>
    <name evidence="1" type="ORF">DXA53_19785</name>
</gene>
<organism evidence="1 2">
    <name type="scientific">Odoribacter splanchnicus</name>
    <dbReference type="NCBI Taxonomy" id="28118"/>
    <lineage>
        <taxon>Bacteria</taxon>
        <taxon>Pseudomonadati</taxon>
        <taxon>Bacteroidota</taxon>
        <taxon>Bacteroidia</taxon>
        <taxon>Bacteroidales</taxon>
        <taxon>Odoribacteraceae</taxon>
        <taxon>Odoribacter</taxon>
    </lineage>
</organism>